<evidence type="ECO:0008006" key="2">
    <source>
        <dbReference type="Google" id="ProtNLM"/>
    </source>
</evidence>
<organism evidence="1">
    <name type="scientific">marine sediment metagenome</name>
    <dbReference type="NCBI Taxonomy" id="412755"/>
    <lineage>
        <taxon>unclassified sequences</taxon>
        <taxon>metagenomes</taxon>
        <taxon>ecological metagenomes</taxon>
    </lineage>
</organism>
<proteinExistence type="predicted"/>
<dbReference type="AlphaFoldDB" id="X0TKQ5"/>
<accession>X0TKQ5</accession>
<sequence length="67" mass="7685">MYCGTIMSQPLRDFSALQVRHRIGLKKAFVKELGWEVGDQLLIEVYKGRLLVENLSKGLLPAKERLK</sequence>
<evidence type="ECO:0000313" key="1">
    <source>
        <dbReference type="EMBL" id="GAF88712.1"/>
    </source>
</evidence>
<name>X0TKQ5_9ZZZZ</name>
<comment type="caution">
    <text evidence="1">The sequence shown here is derived from an EMBL/GenBank/DDBJ whole genome shotgun (WGS) entry which is preliminary data.</text>
</comment>
<reference evidence="1" key="1">
    <citation type="journal article" date="2014" name="Front. Microbiol.">
        <title>High frequency of phylogenetically diverse reductive dehalogenase-homologous genes in deep subseafloor sedimentary metagenomes.</title>
        <authorList>
            <person name="Kawai M."/>
            <person name="Futagami T."/>
            <person name="Toyoda A."/>
            <person name="Takaki Y."/>
            <person name="Nishi S."/>
            <person name="Hori S."/>
            <person name="Arai W."/>
            <person name="Tsubouchi T."/>
            <person name="Morono Y."/>
            <person name="Uchiyama I."/>
            <person name="Ito T."/>
            <person name="Fujiyama A."/>
            <person name="Inagaki F."/>
            <person name="Takami H."/>
        </authorList>
    </citation>
    <scope>NUCLEOTIDE SEQUENCE</scope>
    <source>
        <strain evidence="1">Expedition CK06-06</strain>
    </source>
</reference>
<protein>
    <recommendedName>
        <fullName evidence="2">SpoVT-AbrB domain-containing protein</fullName>
    </recommendedName>
</protein>
<dbReference type="EMBL" id="BARS01016604">
    <property type="protein sequence ID" value="GAF88712.1"/>
    <property type="molecule type" value="Genomic_DNA"/>
</dbReference>
<gene>
    <name evidence="1" type="ORF">S01H1_27289</name>
</gene>